<accession>B0TF93</accession>
<reference evidence="1 2" key="1">
    <citation type="journal article" date="2008" name="J. Bacteriol.">
        <title>The genome of Heliobacterium modesticaldum, a phototrophic representative of the Firmicutes containing the simplest photosynthetic apparatus.</title>
        <authorList>
            <person name="Sattley W.M."/>
            <person name="Madigan M.T."/>
            <person name="Swingley W.D."/>
            <person name="Cheung P.C."/>
            <person name="Clocksin K.M."/>
            <person name="Conrad A.L."/>
            <person name="Dejesa L.C."/>
            <person name="Honchak B.M."/>
            <person name="Jung D.O."/>
            <person name="Karbach L.E."/>
            <person name="Kurdoglu A."/>
            <person name="Lahiri S."/>
            <person name="Mastrian S.D."/>
            <person name="Page L.E."/>
            <person name="Taylor H.L."/>
            <person name="Wang Z.T."/>
            <person name="Raymond J."/>
            <person name="Chen M."/>
            <person name="Blankenship R.E."/>
            <person name="Touchman J.W."/>
        </authorList>
    </citation>
    <scope>NUCLEOTIDE SEQUENCE [LARGE SCALE GENOMIC DNA]</scope>
    <source>
        <strain evidence="2">ATCC 51547 / Ice1</strain>
    </source>
</reference>
<keyword evidence="2" id="KW-1185">Reference proteome</keyword>
<gene>
    <name evidence="1" type="ORF">HM1_1852</name>
</gene>
<dbReference type="KEGG" id="hmo:HM1_1852"/>
<evidence type="ECO:0000313" key="1">
    <source>
        <dbReference type="EMBL" id="ABZ84410.1"/>
    </source>
</evidence>
<evidence type="ECO:0000313" key="2">
    <source>
        <dbReference type="Proteomes" id="UP000008550"/>
    </source>
</evidence>
<protein>
    <submittedName>
        <fullName evidence="1">Uncharacterized protein</fullName>
    </submittedName>
</protein>
<proteinExistence type="predicted"/>
<dbReference type="Proteomes" id="UP000008550">
    <property type="component" value="Chromosome"/>
</dbReference>
<dbReference type="EMBL" id="CP000930">
    <property type="protein sequence ID" value="ABZ84410.1"/>
    <property type="molecule type" value="Genomic_DNA"/>
</dbReference>
<dbReference type="AlphaFoldDB" id="B0TF93"/>
<organism evidence="1 2">
    <name type="scientific">Heliobacterium modesticaldum (strain ATCC 51547 / Ice1)</name>
    <dbReference type="NCBI Taxonomy" id="498761"/>
    <lineage>
        <taxon>Bacteria</taxon>
        <taxon>Bacillati</taxon>
        <taxon>Bacillota</taxon>
        <taxon>Clostridia</taxon>
        <taxon>Eubacteriales</taxon>
        <taxon>Heliobacteriaceae</taxon>
        <taxon>Heliomicrobium</taxon>
    </lineage>
</organism>
<dbReference type="STRING" id="498761.HM1_1852"/>
<sequence length="42" mass="4717">MPGRQLRLFAFYGGTGPFQCLLDTAEVWLDNVNNEGAMLSRK</sequence>
<name>B0TF93_HELMI</name>
<dbReference type="HOGENOM" id="CLU_3252464_0_0_9"/>